<organism evidence="8">
    <name type="scientific">freshwater metagenome</name>
    <dbReference type="NCBI Taxonomy" id="449393"/>
    <lineage>
        <taxon>unclassified sequences</taxon>
        <taxon>metagenomes</taxon>
        <taxon>ecological metagenomes</taxon>
    </lineage>
</organism>
<dbReference type="GO" id="GO:0005524">
    <property type="term" value="F:ATP binding"/>
    <property type="evidence" value="ECO:0007669"/>
    <property type="project" value="UniProtKB-KW"/>
</dbReference>
<comment type="similarity">
    <text evidence="1">Belongs to the ATP-dependent AMP-binding enzyme family.</text>
</comment>
<feature type="domain" description="AMP-dependent synthetase/ligase" evidence="5">
    <location>
        <begin position="129"/>
        <end position="494"/>
    </location>
</feature>
<dbReference type="InterPro" id="IPR045851">
    <property type="entry name" value="AMP-bd_C_sf"/>
</dbReference>
<dbReference type="InterPro" id="IPR020845">
    <property type="entry name" value="AMP-binding_CS"/>
</dbReference>
<keyword evidence="4" id="KW-0067">ATP-binding</keyword>
<dbReference type="Gene3D" id="3.40.50.12780">
    <property type="entry name" value="N-terminal domain of ligase-like"/>
    <property type="match status" value="1"/>
</dbReference>
<protein>
    <submittedName>
        <fullName evidence="8">Unannotated protein</fullName>
    </submittedName>
</protein>
<dbReference type="EMBL" id="CAFBMK010000094">
    <property type="protein sequence ID" value="CAB4918615.1"/>
    <property type="molecule type" value="Genomic_DNA"/>
</dbReference>
<dbReference type="Pfam" id="PF16177">
    <property type="entry name" value="ACAS_N"/>
    <property type="match status" value="1"/>
</dbReference>
<sequence length="683" mass="73438">MSTEPQPVADAEVPDVLWRPSAGTVEAATLTAFARHAERTHGVELPDYDALWRWSTDELETFWETVWRWFDVTASTPYEQVLGTRALPDAVSTWFTGAHLNYAEHALREGAGPGGSAPGASDDDVAILARSESRDGLATWTRGELRERVAEVAAGLRALGVGEGDRVVAYLPNVPETTAAFLACASLGATWASCSPDFGPRTVIDRFAQIEPKVLLAVDGYRYGGKEHDRRAVVAQLQEALPTVTTTVVLPYLQDEPDLSGLRDVVLWEDALVPGEPLVFAQVPSGHPLWVLYSSGTTGLPKPIVHGHGGILLEHLKALGLHMDVGPGDRVFWFTTTGWMMWNLLLGGLLVGATIVLFDGDPGTPDLGRLWDLAEETGITTFGTSASFIAGSMKAGIEPREGRDLSALRAVGSTGSPLSTDGFDWVYDRLGPDLWLFSTSGGSDLCTAFVGGVPTLPVHRGELQARALGAALHAFDPEGRPLVGEVGELVLTDPMPSMPVFFWGDEDGSRYRGSYFEDYPGAWRHGDWITISDRGTAVISGRSDATINRGGIRMGTAEIYRAVLELDELLDAVVVDVPHPTDPSANGRILLFVVLRDGATLDEDLTRRIARRVREDCSPRHVPDAVHAIAAVPRTLSGKALEVPLKRILTGEPAARVVSRDSLGNPEALDAFAELAGELTATG</sequence>
<evidence type="ECO:0000259" key="5">
    <source>
        <dbReference type="Pfam" id="PF00501"/>
    </source>
</evidence>
<evidence type="ECO:0000256" key="4">
    <source>
        <dbReference type="ARBA" id="ARBA00022840"/>
    </source>
</evidence>
<dbReference type="Pfam" id="PF13193">
    <property type="entry name" value="AMP-binding_C"/>
    <property type="match status" value="1"/>
</dbReference>
<name>A0A6J7HQP7_9ZZZZ</name>
<dbReference type="InterPro" id="IPR042099">
    <property type="entry name" value="ANL_N_sf"/>
</dbReference>
<reference evidence="8" key="1">
    <citation type="submission" date="2020-05" db="EMBL/GenBank/DDBJ databases">
        <authorList>
            <person name="Chiriac C."/>
            <person name="Salcher M."/>
            <person name="Ghai R."/>
            <person name="Kavagutti S V."/>
        </authorList>
    </citation>
    <scope>NUCLEOTIDE SEQUENCE</scope>
</reference>
<dbReference type="InterPro" id="IPR000873">
    <property type="entry name" value="AMP-dep_synth/lig_dom"/>
</dbReference>
<dbReference type="NCBIfam" id="NF002937">
    <property type="entry name" value="PRK03584.1"/>
    <property type="match status" value="1"/>
</dbReference>
<dbReference type="InterPro" id="IPR005914">
    <property type="entry name" value="Acac_CoA_synth"/>
</dbReference>
<evidence type="ECO:0000313" key="8">
    <source>
        <dbReference type="EMBL" id="CAB4918615.1"/>
    </source>
</evidence>
<feature type="domain" description="AMP-binding enzyme C-terminal" evidence="6">
    <location>
        <begin position="562"/>
        <end position="639"/>
    </location>
</feature>
<dbReference type="Pfam" id="PF00501">
    <property type="entry name" value="AMP-binding"/>
    <property type="match status" value="1"/>
</dbReference>
<dbReference type="GO" id="GO:0030729">
    <property type="term" value="F:acetoacetate-CoA ligase activity"/>
    <property type="evidence" value="ECO:0007669"/>
    <property type="project" value="InterPro"/>
</dbReference>
<evidence type="ECO:0000259" key="6">
    <source>
        <dbReference type="Pfam" id="PF13193"/>
    </source>
</evidence>
<accession>A0A6J7HQP7</accession>
<feature type="domain" description="Acetyl-coenzyme A synthetase N-terminal" evidence="7">
    <location>
        <begin position="48"/>
        <end position="106"/>
    </location>
</feature>
<keyword evidence="3" id="KW-0547">Nucleotide-binding</keyword>
<dbReference type="NCBIfam" id="TIGR01217">
    <property type="entry name" value="ac_ac_CoA_syn"/>
    <property type="match status" value="1"/>
</dbReference>
<dbReference type="PANTHER" id="PTHR42921">
    <property type="entry name" value="ACETOACETYL-COA SYNTHETASE"/>
    <property type="match status" value="1"/>
</dbReference>
<dbReference type="Gene3D" id="3.30.300.30">
    <property type="match status" value="1"/>
</dbReference>
<dbReference type="SUPFAM" id="SSF56801">
    <property type="entry name" value="Acetyl-CoA synthetase-like"/>
    <property type="match status" value="1"/>
</dbReference>
<proteinExistence type="inferred from homology"/>
<evidence type="ECO:0000256" key="1">
    <source>
        <dbReference type="ARBA" id="ARBA00006432"/>
    </source>
</evidence>
<dbReference type="PANTHER" id="PTHR42921:SF1">
    <property type="entry name" value="ACETOACETYL-COA SYNTHETASE"/>
    <property type="match status" value="1"/>
</dbReference>
<dbReference type="PROSITE" id="PS00455">
    <property type="entry name" value="AMP_BINDING"/>
    <property type="match status" value="1"/>
</dbReference>
<evidence type="ECO:0000256" key="2">
    <source>
        <dbReference type="ARBA" id="ARBA00022598"/>
    </source>
</evidence>
<dbReference type="InterPro" id="IPR025110">
    <property type="entry name" value="AMP-bd_C"/>
</dbReference>
<evidence type="ECO:0000259" key="7">
    <source>
        <dbReference type="Pfam" id="PF16177"/>
    </source>
</evidence>
<keyword evidence="2" id="KW-0436">Ligase</keyword>
<gene>
    <name evidence="8" type="ORF">UFOPK3564_01711</name>
</gene>
<dbReference type="InterPro" id="IPR032387">
    <property type="entry name" value="ACAS_N"/>
</dbReference>
<evidence type="ECO:0000256" key="3">
    <source>
        <dbReference type="ARBA" id="ARBA00022741"/>
    </source>
</evidence>
<dbReference type="AlphaFoldDB" id="A0A6J7HQP7"/>
<dbReference type="GO" id="GO:0006629">
    <property type="term" value="P:lipid metabolic process"/>
    <property type="evidence" value="ECO:0007669"/>
    <property type="project" value="InterPro"/>
</dbReference>